<protein>
    <recommendedName>
        <fullName evidence="3">PiggyBac transposable element-derived protein domain-containing protein</fullName>
    </recommendedName>
</protein>
<evidence type="ECO:0008006" key="3">
    <source>
        <dbReference type="Google" id="ProtNLM"/>
    </source>
</evidence>
<gene>
    <name evidence="1" type="ORF">V7S43_002890</name>
</gene>
<proteinExistence type="predicted"/>
<comment type="caution">
    <text evidence="1">The sequence shown here is derived from an EMBL/GenBank/DDBJ whole genome shotgun (WGS) entry which is preliminary data.</text>
</comment>
<evidence type="ECO:0000313" key="2">
    <source>
        <dbReference type="Proteomes" id="UP001632037"/>
    </source>
</evidence>
<dbReference type="AlphaFoldDB" id="A0ABD3FZ81"/>
<dbReference type="EMBL" id="JBIMZQ010000004">
    <property type="protein sequence ID" value="KAL3672228.1"/>
    <property type="molecule type" value="Genomic_DNA"/>
</dbReference>
<reference evidence="1 2" key="1">
    <citation type="submission" date="2024-09" db="EMBL/GenBank/DDBJ databases">
        <title>Genome sequencing and assembly of Phytophthora oleae, isolate VK10A, causative agent of rot of olive drupes.</title>
        <authorList>
            <person name="Conti Taguali S."/>
            <person name="Riolo M."/>
            <person name="La Spada F."/>
            <person name="Cacciola S.O."/>
            <person name="Dionisio G."/>
        </authorList>
    </citation>
    <scope>NUCLEOTIDE SEQUENCE [LARGE SCALE GENOMIC DNA]</scope>
    <source>
        <strain evidence="1 2">VK10A</strain>
    </source>
</reference>
<sequence>MNIRMECTEEDPVFCYGDMMERITGYLNSDTVRTYLNVSHKHPAPWKAAAADVELAFAADLMKTFTCNRVRLNRLAKPALREQMSHIHGTIKRFV</sequence>
<evidence type="ECO:0000313" key="1">
    <source>
        <dbReference type="EMBL" id="KAL3672228.1"/>
    </source>
</evidence>
<accession>A0ABD3FZ81</accession>
<keyword evidence="2" id="KW-1185">Reference proteome</keyword>
<organism evidence="1 2">
    <name type="scientific">Phytophthora oleae</name>
    <dbReference type="NCBI Taxonomy" id="2107226"/>
    <lineage>
        <taxon>Eukaryota</taxon>
        <taxon>Sar</taxon>
        <taxon>Stramenopiles</taxon>
        <taxon>Oomycota</taxon>
        <taxon>Peronosporomycetes</taxon>
        <taxon>Peronosporales</taxon>
        <taxon>Peronosporaceae</taxon>
        <taxon>Phytophthora</taxon>
    </lineage>
</organism>
<name>A0ABD3FZ81_9STRA</name>
<dbReference type="Proteomes" id="UP001632037">
    <property type="component" value="Unassembled WGS sequence"/>
</dbReference>